<feature type="compositionally biased region" description="Basic and acidic residues" evidence="1">
    <location>
        <begin position="296"/>
        <end position="311"/>
    </location>
</feature>
<evidence type="ECO:0000313" key="2">
    <source>
        <dbReference type="EMBL" id="KAI6657872.1"/>
    </source>
</evidence>
<proteinExistence type="predicted"/>
<dbReference type="InterPro" id="IPR028364">
    <property type="entry name" value="Ribosomal_uL1/biogenesis"/>
</dbReference>
<dbReference type="SUPFAM" id="SSF56808">
    <property type="entry name" value="Ribosomal protein L1"/>
    <property type="match status" value="1"/>
</dbReference>
<dbReference type="EMBL" id="JAKMXF010000111">
    <property type="protein sequence ID" value="KAI6657872.1"/>
    <property type="molecule type" value="Genomic_DNA"/>
</dbReference>
<dbReference type="Pfam" id="PF00687">
    <property type="entry name" value="Ribosomal_L1"/>
    <property type="match status" value="1"/>
</dbReference>
<organism evidence="2 3">
    <name type="scientific">Oopsacas minuta</name>
    <dbReference type="NCBI Taxonomy" id="111878"/>
    <lineage>
        <taxon>Eukaryota</taxon>
        <taxon>Metazoa</taxon>
        <taxon>Porifera</taxon>
        <taxon>Hexactinellida</taxon>
        <taxon>Hexasterophora</taxon>
        <taxon>Lyssacinosida</taxon>
        <taxon>Leucopsacidae</taxon>
        <taxon>Oopsacas</taxon>
    </lineage>
</organism>
<dbReference type="Gene3D" id="3.30.190.20">
    <property type="match status" value="1"/>
</dbReference>
<dbReference type="CDD" id="cd00403">
    <property type="entry name" value="Ribosomal_L1"/>
    <property type="match status" value="1"/>
</dbReference>
<sequence>MKKHGQQYALNEELIQKATDALFQKFSSSQKPFDMKTSHNLDLGITFKTIPKCRKQIRVRLPHPIYSQQTHTVCILTCFPKDKVKQLIADNNITCVKKVMTIKSLIKKYRQFEARRALVTRYDVFLTDSKACPHVTRILGKVFIQKHKNPIAIHLRPMSLRLEIDKAFSTILFHISSGSTSSIAVGSFDTLTSTQLAANVIQCLKSLMVKIPPGWSNLRNAYVKSFKSLALPIFSGLPNPPPLRISSDRDSTMTINPLPKSVADPESDEYESSEDVITSLETKYSVLDRAGAYEKACSDKSRKRASEEIGGNKKKKRFAIQHNLVTRKKTLSSHTLRRK</sequence>
<gene>
    <name evidence="2" type="ORF">LOD99_614</name>
</gene>
<dbReference type="Gene3D" id="3.40.50.790">
    <property type="match status" value="1"/>
</dbReference>
<dbReference type="InterPro" id="IPR023674">
    <property type="entry name" value="Ribosomal_uL1-like"/>
</dbReference>
<feature type="compositionally biased region" description="Basic residues" evidence="1">
    <location>
        <begin position="312"/>
        <end position="339"/>
    </location>
</feature>
<dbReference type="Proteomes" id="UP001165289">
    <property type="component" value="Unassembled WGS sequence"/>
</dbReference>
<keyword evidence="3" id="KW-1185">Reference proteome</keyword>
<dbReference type="InterPro" id="IPR016095">
    <property type="entry name" value="Ribosomal_uL1_3-a/b-sand"/>
</dbReference>
<accession>A0AAV7K9E6</accession>
<protein>
    <submittedName>
        <fullName evidence="2">UTP30-subunit of U3-containing 90S pre-ribosome-like</fullName>
    </submittedName>
</protein>
<reference evidence="2 3" key="1">
    <citation type="journal article" date="2023" name="BMC Biol.">
        <title>The compact genome of the sponge Oopsacas minuta (Hexactinellida) is lacking key metazoan core genes.</title>
        <authorList>
            <person name="Santini S."/>
            <person name="Schenkelaars Q."/>
            <person name="Jourda C."/>
            <person name="Duchesne M."/>
            <person name="Belahbib H."/>
            <person name="Rocher C."/>
            <person name="Selva M."/>
            <person name="Riesgo A."/>
            <person name="Vervoort M."/>
            <person name="Leys S.P."/>
            <person name="Kodjabachian L."/>
            <person name="Le Bivic A."/>
            <person name="Borchiellini C."/>
            <person name="Claverie J.M."/>
            <person name="Renard E."/>
        </authorList>
    </citation>
    <scope>NUCLEOTIDE SEQUENCE [LARGE SCALE GENOMIC DNA]</scope>
    <source>
        <strain evidence="2">SPO-2</strain>
    </source>
</reference>
<evidence type="ECO:0000313" key="3">
    <source>
        <dbReference type="Proteomes" id="UP001165289"/>
    </source>
</evidence>
<dbReference type="AlphaFoldDB" id="A0AAV7K9E6"/>
<evidence type="ECO:0000256" key="1">
    <source>
        <dbReference type="SAM" id="MobiDB-lite"/>
    </source>
</evidence>
<feature type="region of interest" description="Disordered" evidence="1">
    <location>
        <begin position="294"/>
        <end position="339"/>
    </location>
</feature>
<comment type="caution">
    <text evidence="2">The sequence shown here is derived from an EMBL/GenBank/DDBJ whole genome shotgun (WGS) entry which is preliminary data.</text>
</comment>
<name>A0AAV7K9E6_9METZ</name>